<dbReference type="PROSITE" id="PS50889">
    <property type="entry name" value="S4"/>
    <property type="match status" value="1"/>
</dbReference>
<dbReference type="EMBL" id="SNRW01006467">
    <property type="protein sequence ID" value="KAA6383013.1"/>
    <property type="molecule type" value="Genomic_DNA"/>
</dbReference>
<protein>
    <recommendedName>
        <fullName evidence="5">DUF4371 domain-containing protein</fullName>
    </recommendedName>
</protein>
<keyword evidence="1" id="KW-0694">RNA-binding</keyword>
<evidence type="ECO:0008006" key="5">
    <source>
        <dbReference type="Google" id="ProtNLM"/>
    </source>
</evidence>
<dbReference type="OrthoDB" id="10000786at2759"/>
<evidence type="ECO:0000256" key="1">
    <source>
        <dbReference type="PROSITE-ProRule" id="PRU00182"/>
    </source>
</evidence>
<evidence type="ECO:0000256" key="2">
    <source>
        <dbReference type="SAM" id="Coils"/>
    </source>
</evidence>
<keyword evidence="2" id="KW-0175">Coiled coil</keyword>
<proteinExistence type="predicted"/>
<reference evidence="3 4" key="1">
    <citation type="submission" date="2019-03" db="EMBL/GenBank/DDBJ databases">
        <title>Single cell metagenomics reveals metabolic interactions within the superorganism composed of flagellate Streblomastix strix and complex community of Bacteroidetes bacteria on its surface.</title>
        <authorList>
            <person name="Treitli S.C."/>
            <person name="Kolisko M."/>
            <person name="Husnik F."/>
            <person name="Keeling P."/>
            <person name="Hampl V."/>
        </authorList>
    </citation>
    <scope>NUCLEOTIDE SEQUENCE [LARGE SCALE GENOMIC DNA]</scope>
    <source>
        <strain evidence="3">ST1C</strain>
    </source>
</reference>
<evidence type="ECO:0000313" key="3">
    <source>
        <dbReference type="EMBL" id="KAA6383013.1"/>
    </source>
</evidence>
<dbReference type="PANTHER" id="PTHR46880:SF5">
    <property type="entry name" value="DUF4371 DOMAIN-CONTAINING PROTEIN"/>
    <property type="match status" value="1"/>
</dbReference>
<accession>A0A5J4VLC4</accession>
<feature type="coiled-coil region" evidence="2">
    <location>
        <begin position="41"/>
        <end position="68"/>
    </location>
</feature>
<comment type="caution">
    <text evidence="3">The sequence shown here is derived from an EMBL/GenBank/DDBJ whole genome shotgun (WGS) entry which is preliminary data.</text>
</comment>
<evidence type="ECO:0000313" key="4">
    <source>
        <dbReference type="Proteomes" id="UP000324800"/>
    </source>
</evidence>
<dbReference type="AlphaFoldDB" id="A0A5J4VLC4"/>
<name>A0A5J4VLC4_9EUKA</name>
<organism evidence="3 4">
    <name type="scientific">Streblomastix strix</name>
    <dbReference type="NCBI Taxonomy" id="222440"/>
    <lineage>
        <taxon>Eukaryota</taxon>
        <taxon>Metamonada</taxon>
        <taxon>Preaxostyla</taxon>
        <taxon>Oxymonadida</taxon>
        <taxon>Streblomastigidae</taxon>
        <taxon>Streblomastix</taxon>
    </lineage>
</organism>
<dbReference type="PANTHER" id="PTHR46880">
    <property type="entry name" value="RAS-ASSOCIATING DOMAIN-CONTAINING PROTEIN"/>
    <property type="match status" value="1"/>
</dbReference>
<gene>
    <name evidence="3" type="ORF">EZS28_021461</name>
</gene>
<sequence>MFFEQSGVVQCNGNRVVGNQTFHPGDIVEIELNLIGEQEVKTLMEKDIDKHENTIREDNSELQKVANNQQKKSISRIQITKNSSDAGQLSVKNLRQTTLQFVKSSKVDVKNLNQSPLETEEEKNKDEQLLQSTPQPIKRAFSELNNTIDESGTKRARETEYKTPKHKFSADFLTEKEFLDQNSNPIFRLTETNGEMCKICEQNTFVARVQNQEYILKEGRPDQRQSLRNHIKSNSHSDAIGIKGQQQNSPLFKQAQMKRDEIIQSAADQIQQVYWLVYGEKANDNSKSLQELFTEVTKQSKYTDFGHTSYEATYDIIRCISDFISIQIKEEIKLAGLFGLCIDESTDVSSLNQFSTFIRYIGRDKQIHTSFLDIRPLSS</sequence>
<dbReference type="GO" id="GO:0003723">
    <property type="term" value="F:RNA binding"/>
    <property type="evidence" value="ECO:0007669"/>
    <property type="project" value="UniProtKB-KW"/>
</dbReference>
<dbReference type="Proteomes" id="UP000324800">
    <property type="component" value="Unassembled WGS sequence"/>
</dbReference>